<gene>
    <name evidence="1" type="ORF">GCM10011365_17150</name>
</gene>
<organism evidence="1 2">
    <name type="scientific">Marinicella pacifica</name>
    <dbReference type="NCBI Taxonomy" id="1171543"/>
    <lineage>
        <taxon>Bacteria</taxon>
        <taxon>Pseudomonadati</taxon>
        <taxon>Pseudomonadota</taxon>
        <taxon>Gammaproteobacteria</taxon>
        <taxon>Lysobacterales</taxon>
        <taxon>Marinicellaceae</taxon>
        <taxon>Marinicella</taxon>
    </lineage>
</organism>
<dbReference type="AlphaFoldDB" id="A0A917CSM9"/>
<proteinExistence type="predicted"/>
<dbReference type="Proteomes" id="UP000605253">
    <property type="component" value="Unassembled WGS sequence"/>
</dbReference>
<keyword evidence="2" id="KW-1185">Reference proteome</keyword>
<sequence>MNLLDDTCYMCDDIATTDEHVPPKCLFPDGYRKNLITVRSCKKHNNDKARDDEFLRTLLVYDDDANKFGNDLFFGKTLRAVSRKPIAYANFFKPQLQINSPTGIVHKIDRNRFDQCVEHIVKGIYFYHYNKKIFSHLFVASPRFNSRTRKGNPYVKSEIIDFCNRVKSILQYEPIYGDNREIFQYRILSTKDGILFAAQFYESTEIFVSGSV</sequence>
<dbReference type="RefSeq" id="WP_188365318.1">
    <property type="nucleotide sequence ID" value="NZ_BAABJF010000001.1"/>
</dbReference>
<reference evidence="1" key="1">
    <citation type="journal article" date="2014" name="Int. J. Syst. Evol. Microbiol.">
        <title>Complete genome sequence of Corynebacterium casei LMG S-19264T (=DSM 44701T), isolated from a smear-ripened cheese.</title>
        <authorList>
            <consortium name="US DOE Joint Genome Institute (JGI-PGF)"/>
            <person name="Walter F."/>
            <person name="Albersmeier A."/>
            <person name="Kalinowski J."/>
            <person name="Ruckert C."/>
        </authorList>
    </citation>
    <scope>NUCLEOTIDE SEQUENCE</scope>
    <source>
        <strain evidence="1">CGMCC 1.12181</strain>
    </source>
</reference>
<evidence type="ECO:0000313" key="2">
    <source>
        <dbReference type="Proteomes" id="UP000605253"/>
    </source>
</evidence>
<protein>
    <recommendedName>
        <fullName evidence="3">HNH endonuclease</fullName>
    </recommendedName>
</protein>
<evidence type="ECO:0008006" key="3">
    <source>
        <dbReference type="Google" id="ProtNLM"/>
    </source>
</evidence>
<accession>A0A917CSM9</accession>
<name>A0A917CSM9_9GAMM</name>
<evidence type="ECO:0000313" key="1">
    <source>
        <dbReference type="EMBL" id="GGF96381.1"/>
    </source>
</evidence>
<reference evidence="1" key="2">
    <citation type="submission" date="2020-09" db="EMBL/GenBank/DDBJ databases">
        <authorList>
            <person name="Sun Q."/>
            <person name="Zhou Y."/>
        </authorList>
    </citation>
    <scope>NUCLEOTIDE SEQUENCE</scope>
    <source>
        <strain evidence="1">CGMCC 1.12181</strain>
    </source>
</reference>
<comment type="caution">
    <text evidence="1">The sequence shown here is derived from an EMBL/GenBank/DDBJ whole genome shotgun (WGS) entry which is preliminary data.</text>
</comment>
<dbReference type="EMBL" id="BMEO01000006">
    <property type="protein sequence ID" value="GGF96381.1"/>
    <property type="molecule type" value="Genomic_DNA"/>
</dbReference>